<proteinExistence type="predicted"/>
<protein>
    <submittedName>
        <fullName evidence="1">Uncharacterized protein</fullName>
    </submittedName>
</protein>
<name>A0A822XHW6_NELNU</name>
<comment type="caution">
    <text evidence="1">The sequence shown here is derived from an EMBL/GenBank/DDBJ whole genome shotgun (WGS) entry which is preliminary data.</text>
</comment>
<keyword evidence="2" id="KW-1185">Reference proteome</keyword>
<dbReference type="EMBL" id="DUZY01000001">
    <property type="protein sequence ID" value="DAD19827.1"/>
    <property type="molecule type" value="Genomic_DNA"/>
</dbReference>
<dbReference type="Proteomes" id="UP000607653">
    <property type="component" value="Unassembled WGS sequence"/>
</dbReference>
<sequence length="40" mass="4343">MSNIERERASIVVVGAAVPSYTLQATESSLNHIQFLGIHC</sequence>
<accession>A0A822XHW6</accession>
<evidence type="ECO:0000313" key="1">
    <source>
        <dbReference type="EMBL" id="DAD19827.1"/>
    </source>
</evidence>
<reference evidence="1 2" key="1">
    <citation type="journal article" date="2020" name="Mol. Biol. Evol.">
        <title>Distinct Expression and Methylation Patterns for Genes with Different Fates following a Single Whole-Genome Duplication in Flowering Plants.</title>
        <authorList>
            <person name="Shi T."/>
            <person name="Rahmani R.S."/>
            <person name="Gugger P.F."/>
            <person name="Wang M."/>
            <person name="Li H."/>
            <person name="Zhang Y."/>
            <person name="Li Z."/>
            <person name="Wang Q."/>
            <person name="Van de Peer Y."/>
            <person name="Marchal K."/>
            <person name="Chen J."/>
        </authorList>
    </citation>
    <scope>NUCLEOTIDE SEQUENCE [LARGE SCALE GENOMIC DNA]</scope>
    <source>
        <tissue evidence="1">Leaf</tissue>
    </source>
</reference>
<dbReference type="AlphaFoldDB" id="A0A822XHW6"/>
<organism evidence="1 2">
    <name type="scientific">Nelumbo nucifera</name>
    <name type="common">Sacred lotus</name>
    <dbReference type="NCBI Taxonomy" id="4432"/>
    <lineage>
        <taxon>Eukaryota</taxon>
        <taxon>Viridiplantae</taxon>
        <taxon>Streptophyta</taxon>
        <taxon>Embryophyta</taxon>
        <taxon>Tracheophyta</taxon>
        <taxon>Spermatophyta</taxon>
        <taxon>Magnoliopsida</taxon>
        <taxon>Proteales</taxon>
        <taxon>Nelumbonaceae</taxon>
        <taxon>Nelumbo</taxon>
    </lineage>
</organism>
<evidence type="ECO:0000313" key="2">
    <source>
        <dbReference type="Proteomes" id="UP000607653"/>
    </source>
</evidence>
<gene>
    <name evidence="1" type="ORF">HUJ06_021290</name>
</gene>